<dbReference type="Pfam" id="PF00787">
    <property type="entry name" value="PX"/>
    <property type="match status" value="1"/>
</dbReference>
<dbReference type="PANTHER" id="PTHR22775:SF3">
    <property type="entry name" value="SORTING NEXIN-13"/>
    <property type="match status" value="1"/>
</dbReference>
<dbReference type="SUPFAM" id="SSF64268">
    <property type="entry name" value="PX domain"/>
    <property type="match status" value="1"/>
</dbReference>
<proteinExistence type="inferred from homology"/>
<dbReference type="SMART" id="SM00312">
    <property type="entry name" value="PX"/>
    <property type="match status" value="1"/>
</dbReference>
<dbReference type="GO" id="GO:0035091">
    <property type="term" value="F:phosphatidylinositol binding"/>
    <property type="evidence" value="ECO:0007669"/>
    <property type="project" value="InterPro"/>
</dbReference>
<evidence type="ECO:0000313" key="9">
    <source>
        <dbReference type="Proteomes" id="UP000663870"/>
    </source>
</evidence>
<keyword evidence="2" id="KW-0694">RNA-binding</keyword>
<dbReference type="SUPFAM" id="SSF48097">
    <property type="entry name" value="Regulator of G-protein signaling, RGS"/>
    <property type="match status" value="1"/>
</dbReference>
<reference evidence="8" key="1">
    <citation type="submission" date="2021-02" db="EMBL/GenBank/DDBJ databases">
        <authorList>
            <person name="Nowell W R."/>
        </authorList>
    </citation>
    <scope>NUCLEOTIDE SEQUENCE</scope>
</reference>
<dbReference type="Pfam" id="PF02194">
    <property type="entry name" value="PXA"/>
    <property type="match status" value="1"/>
</dbReference>
<dbReference type="GO" id="GO:0006396">
    <property type="term" value="P:RNA processing"/>
    <property type="evidence" value="ECO:0007669"/>
    <property type="project" value="InterPro"/>
</dbReference>
<dbReference type="InterPro" id="IPR003114">
    <property type="entry name" value="Phox_assoc"/>
</dbReference>
<feature type="domain" description="PXA" evidence="7">
    <location>
        <begin position="92"/>
        <end position="274"/>
    </location>
</feature>
<accession>A0A814TXF3</accession>
<evidence type="ECO:0000259" key="7">
    <source>
        <dbReference type="PROSITE" id="PS51207"/>
    </source>
</evidence>
<dbReference type="GO" id="GO:0005769">
    <property type="term" value="C:early endosome"/>
    <property type="evidence" value="ECO:0007669"/>
    <property type="project" value="TreeGrafter"/>
</dbReference>
<dbReference type="SMART" id="SM00313">
    <property type="entry name" value="PXA"/>
    <property type="match status" value="1"/>
</dbReference>
<dbReference type="SUPFAM" id="SSF54768">
    <property type="entry name" value="dsRNA-binding domain-like"/>
    <property type="match status" value="1"/>
</dbReference>
<feature type="domain" description="RGS" evidence="3">
    <location>
        <begin position="362"/>
        <end position="484"/>
    </location>
</feature>
<evidence type="ECO:0000259" key="4">
    <source>
        <dbReference type="PROSITE" id="PS50137"/>
    </source>
</evidence>
<dbReference type="InterPro" id="IPR036305">
    <property type="entry name" value="RGS_sf"/>
</dbReference>
<dbReference type="PROSITE" id="PS50132">
    <property type="entry name" value="RGS"/>
    <property type="match status" value="1"/>
</dbReference>
<dbReference type="Pfam" id="PF02137">
    <property type="entry name" value="A_deamin"/>
    <property type="match status" value="1"/>
</dbReference>
<feature type="domain" description="A to I editase" evidence="5">
    <location>
        <begin position="1179"/>
        <end position="1503"/>
    </location>
</feature>
<evidence type="ECO:0000259" key="6">
    <source>
        <dbReference type="PROSITE" id="PS50195"/>
    </source>
</evidence>
<dbReference type="Gene3D" id="3.30.160.20">
    <property type="match status" value="1"/>
</dbReference>
<dbReference type="Proteomes" id="UP000663870">
    <property type="component" value="Unassembled WGS sequence"/>
</dbReference>
<dbReference type="PROSITE" id="PS50141">
    <property type="entry name" value="A_DEAMIN_EDITASE"/>
    <property type="match status" value="1"/>
</dbReference>
<protein>
    <submittedName>
        <fullName evidence="8">Uncharacterized protein</fullName>
    </submittedName>
</protein>
<comment type="similarity">
    <text evidence="1">Belongs to the sorting nexin family.</text>
</comment>
<gene>
    <name evidence="8" type="ORF">JXQ802_LOCUS22655</name>
</gene>
<evidence type="ECO:0000256" key="1">
    <source>
        <dbReference type="ARBA" id="ARBA00010883"/>
    </source>
</evidence>
<evidence type="ECO:0000259" key="3">
    <source>
        <dbReference type="PROSITE" id="PS50132"/>
    </source>
</evidence>
<dbReference type="EMBL" id="CAJNOL010000693">
    <property type="protein sequence ID" value="CAF1168422.1"/>
    <property type="molecule type" value="Genomic_DNA"/>
</dbReference>
<dbReference type="PROSITE" id="PS50137">
    <property type="entry name" value="DS_RBD"/>
    <property type="match status" value="1"/>
</dbReference>
<evidence type="ECO:0000313" key="8">
    <source>
        <dbReference type="EMBL" id="CAF1168422.1"/>
    </source>
</evidence>
<dbReference type="InterPro" id="IPR014720">
    <property type="entry name" value="dsRBD_dom"/>
</dbReference>
<comment type="caution">
    <text evidence="8">The sequence shown here is derived from an EMBL/GenBank/DDBJ whole genome shotgun (WGS) entry which is preliminary data.</text>
</comment>
<dbReference type="Pfam" id="PF00035">
    <property type="entry name" value="dsrm"/>
    <property type="match status" value="1"/>
</dbReference>
<keyword evidence="9" id="KW-1185">Reference proteome</keyword>
<dbReference type="GO" id="GO:0004000">
    <property type="term" value="F:adenosine deaminase activity"/>
    <property type="evidence" value="ECO:0007669"/>
    <property type="project" value="InterPro"/>
</dbReference>
<dbReference type="InterPro" id="IPR002466">
    <property type="entry name" value="A_deamin"/>
</dbReference>
<dbReference type="Gene3D" id="1.10.167.10">
    <property type="entry name" value="Regulator of G-protein Signalling 4, domain 2"/>
    <property type="match status" value="1"/>
</dbReference>
<feature type="domain" description="PX" evidence="6">
    <location>
        <begin position="562"/>
        <end position="691"/>
    </location>
</feature>
<dbReference type="InterPro" id="IPR044926">
    <property type="entry name" value="RGS_subdomain_2"/>
</dbReference>
<dbReference type="Gene3D" id="3.30.1520.10">
    <property type="entry name" value="Phox-like domain"/>
    <property type="match status" value="1"/>
</dbReference>
<dbReference type="InterPro" id="IPR016137">
    <property type="entry name" value="RGS"/>
</dbReference>
<dbReference type="Pfam" id="PF08628">
    <property type="entry name" value="Nexin_C"/>
    <property type="match status" value="1"/>
</dbReference>
<dbReference type="SMART" id="SM00552">
    <property type="entry name" value="ADEAMc"/>
    <property type="match status" value="1"/>
</dbReference>
<evidence type="ECO:0000256" key="2">
    <source>
        <dbReference type="PROSITE-ProRule" id="PRU00266"/>
    </source>
</evidence>
<dbReference type="SMART" id="SM00358">
    <property type="entry name" value="DSRM"/>
    <property type="match status" value="1"/>
</dbReference>
<dbReference type="InterPro" id="IPR036871">
    <property type="entry name" value="PX_dom_sf"/>
</dbReference>
<dbReference type="InterPro" id="IPR001683">
    <property type="entry name" value="PX_dom"/>
</dbReference>
<dbReference type="InterPro" id="IPR013937">
    <property type="entry name" value="Sorting_nexin_C"/>
</dbReference>
<sequence>MISRHLIIGSACLILWGIIEIKTTIYWISFFITFLFGFVLHLTIHRSTWLKSSLIQRTIKTSFNKRKSITHIDSIDNDTQSRLNDRVQLTGIPVIDEPLYEGIDLFVRDYVEVWYKTQLSSDESFIHDVKNGIYITIQHLSERLREIDWLEFCTGTVVDSFATHVRLYRKAKERMRLEQSTDIRVCFFDLEAEYERGICRDEVCMDKDAEKEFLRDIVEVLIYILLPANEFRSVPARMLLREVLVNLGLIPFIDMYADPDAVNQLIIKMCQQFPLTIDNFLLVTRTTDSRAELSTLADRIAIEINRWRSKDTGGENDADIRATLNSYQYLKKLLSERLEKQAQTMTLDDDELLQKVTYHDLPLTEILNNCNGLDYFLKFLQTVDAAGYANFYLNAEAFRCAGLSVQQQNINTAHEQHQTNLEILRHMAYDLIEQYFLPTGTFKLPMDENLIQKTLKILRTESMNETLLDELQTKVFEILSSDKYYGQFKTTSQYLKVLSEIDPTDSLNDNSDAASVSSNNSNEISVDFAEQQHNSSISPSSASSSGSTTSIVPDMLDNINNYSITTEINDSGVCCERGEKYAIYVISVSCKPLHVHGNSVNDLRREWITYRRYSEFNDLDIAIKKRYPDLREFLRLPNKSLINNTSAEVRLRRQKELNDYLSTLTKTKVLQSHPQISELVLKFLKNQQWKHEQTEFIRKDLIASTMDTIVNPFKQASIGIARGVSKLGDGLTIVSDSVVENAGKLFRTQSNNQNQANIHLTRDMQTFPIVEESQAESAKNIPLRVLLVIMDEVFDLKQKNMWFRSRFVSILKRFLRAFMGDSVNRRIATFVQHWTSAPKIAKEIIRFKDDFWPNGILADKAPERDASVRNVTQILCKAKLLGIVSDELRHIIGSETTRRGLLCLFELLQNETLNRRFIYIVFEALLIKLFRPNDLHLIFEKLYSQSARVKEEYRRRIFEQDHFRNGILNAQHHYNELNQRPYYLNRLSVRTDDDSASVHRSNSSSQQKYQMSRILTNDDDNEIQTVQQSYDDFILDFKADPSITILSKNSLSLLHEYAQLNGQKLSFQVISQFGQSHQPIFAVAVLLDDRQFSAEFASTKRDACIEAAYKVFYQLSLDARQSQRFITKNDCTLFDRIASEILSTYRDLCISVLLELIGCKVLAGFVLEKTDKQTFTVISLATGNKCAGGSVLSPKGLVVHDSHAEQLARRGFIRYLYGQLDSFRKNTESIFEKADNEKLILKSTIRIHFYTSFAPCGDSALFTPRDKITEASIKDEHQLYRTARVQGQLRSKIENGEGTIPTDSKHTILSLDAIANGKHVRHMSCSDKIFSWNVLGIQGALLSNIIQPIYLHSITIGFPFHYGHLCRALCCRLQDYFNSNSLSEPYRLNHPLIGHTKLQWKEENHRNNNNNSYDSLNWNINDKTIELIEPSVGKRKPNNEPSRLCKSEIFQLYKNIYSTNNKTYDQIKKSSVIYQQCKYQMFHGFELYYSTGWISKDPCLSMFM</sequence>
<dbReference type="PROSITE" id="PS50195">
    <property type="entry name" value="PX"/>
    <property type="match status" value="1"/>
</dbReference>
<dbReference type="GO" id="GO:0003723">
    <property type="term" value="F:RNA binding"/>
    <property type="evidence" value="ECO:0007669"/>
    <property type="project" value="UniProtKB-UniRule"/>
</dbReference>
<evidence type="ECO:0000259" key="5">
    <source>
        <dbReference type="PROSITE" id="PS50141"/>
    </source>
</evidence>
<dbReference type="SMART" id="SM00315">
    <property type="entry name" value="RGS"/>
    <property type="match status" value="1"/>
</dbReference>
<feature type="domain" description="DRBM" evidence="4">
    <location>
        <begin position="1049"/>
        <end position="1117"/>
    </location>
</feature>
<organism evidence="8 9">
    <name type="scientific">Rotaria sordida</name>
    <dbReference type="NCBI Taxonomy" id="392033"/>
    <lineage>
        <taxon>Eukaryota</taxon>
        <taxon>Metazoa</taxon>
        <taxon>Spiralia</taxon>
        <taxon>Gnathifera</taxon>
        <taxon>Rotifera</taxon>
        <taxon>Eurotatoria</taxon>
        <taxon>Bdelloidea</taxon>
        <taxon>Philodinida</taxon>
        <taxon>Philodinidae</taxon>
        <taxon>Rotaria</taxon>
    </lineage>
</organism>
<dbReference type="PANTHER" id="PTHR22775">
    <property type="entry name" value="SORTING NEXIN"/>
    <property type="match status" value="1"/>
</dbReference>
<name>A0A814TXF3_9BILA</name>
<dbReference type="PROSITE" id="PS51207">
    <property type="entry name" value="PXA"/>
    <property type="match status" value="1"/>
</dbReference>
<dbReference type="Pfam" id="PF00615">
    <property type="entry name" value="RGS"/>
    <property type="match status" value="1"/>
</dbReference>